<dbReference type="AlphaFoldDB" id="A0AAD1US51"/>
<dbReference type="InterPro" id="IPR013785">
    <property type="entry name" value="Aldolase_TIM"/>
</dbReference>
<keyword evidence="10" id="KW-1185">Reference proteome</keyword>
<feature type="binding site" evidence="7">
    <location>
        <position position="157"/>
    </location>
    <ligand>
        <name>glyoxylate</name>
        <dbReference type="ChEBI" id="CHEBI:36655"/>
    </ligand>
</feature>
<dbReference type="Gene3D" id="3.20.20.70">
    <property type="entry name" value="Aldolase class I"/>
    <property type="match status" value="1"/>
</dbReference>
<protein>
    <recommendedName>
        <fullName evidence="8">FMN hydroxy acid dehydrogenase domain-containing protein</fullName>
    </recommendedName>
</protein>
<comment type="cofactor">
    <cofactor evidence="1">
        <name>FMN</name>
        <dbReference type="ChEBI" id="CHEBI:58210"/>
    </cofactor>
</comment>
<dbReference type="InterPro" id="IPR008259">
    <property type="entry name" value="FMN_hydac_DH_AS"/>
</dbReference>
<evidence type="ECO:0000256" key="5">
    <source>
        <dbReference type="ARBA" id="ARBA00024042"/>
    </source>
</evidence>
<evidence type="ECO:0000313" key="9">
    <source>
        <dbReference type="EMBL" id="CAI2370155.1"/>
    </source>
</evidence>
<keyword evidence="3 7" id="KW-0288">FMN</keyword>
<feature type="binding site" evidence="7">
    <location>
        <position position="247"/>
    </location>
    <ligand>
        <name>glyoxylate</name>
        <dbReference type="ChEBI" id="CHEBI:36655"/>
    </ligand>
</feature>
<comment type="caution">
    <text evidence="9">The sequence shown here is derived from an EMBL/GenBank/DDBJ whole genome shotgun (WGS) entry which is preliminary data.</text>
</comment>
<reference evidence="9" key="1">
    <citation type="submission" date="2023-07" db="EMBL/GenBank/DDBJ databases">
        <authorList>
            <consortium name="AG Swart"/>
            <person name="Singh M."/>
            <person name="Singh A."/>
            <person name="Seah K."/>
            <person name="Emmerich C."/>
        </authorList>
    </citation>
    <scope>NUCLEOTIDE SEQUENCE</scope>
    <source>
        <strain evidence="9">DP1</strain>
    </source>
</reference>
<dbReference type="FunFam" id="3.20.20.70:FF:000056">
    <property type="entry name" value="hydroxyacid oxidase 2"/>
    <property type="match status" value="1"/>
</dbReference>
<dbReference type="Proteomes" id="UP001295684">
    <property type="component" value="Unassembled WGS sequence"/>
</dbReference>
<sequence length="362" mass="39705">MWGAKDNPKKMFHDYYQSGAEGEHTLNTTRDAFNSIKLKARALGDADAFKGTETTFLGHKIASPICLAPTAFHMLVNPEGECATARAAAGTKTLQCLSTWSNCSLEEVAEAAPDNLRILQCYFSRSDEVNKDIFERAEKAGYKALAVTVDTQILGNREADAENKFSLPKGIKMGTIAKYTSTHVTGVEGSGLDEYVRKYKHNGFTWKDILKIRQFTSLPIILKGIQCKEDAAKAVEYGADAIWVSNHGARQLDTTPASIEVLEECVQGVDGKIEVYFDGGVRRGTDVLKALALGASAVFIGRPQLWGLAIDGQKGVEDVLKILNSELQRSMILTDCQEVKDITKERVIHSAYCSPKYLTAKI</sequence>
<feature type="binding site" evidence="7">
    <location>
        <position position="98"/>
    </location>
    <ligand>
        <name>FMN</name>
        <dbReference type="ChEBI" id="CHEBI:58210"/>
    </ligand>
</feature>
<keyword evidence="2 7" id="KW-0285">Flavoprotein</keyword>
<evidence type="ECO:0000256" key="7">
    <source>
        <dbReference type="PIRSR" id="PIRSR000138-2"/>
    </source>
</evidence>
<feature type="binding site" evidence="7">
    <location>
        <begin position="69"/>
        <end position="71"/>
    </location>
    <ligand>
        <name>FMN</name>
        <dbReference type="ChEBI" id="CHEBI:58210"/>
    </ligand>
</feature>
<dbReference type="InterPro" id="IPR012133">
    <property type="entry name" value="Alpha-hydoxy_acid_DH_FMN"/>
</dbReference>
<dbReference type="CDD" id="cd02809">
    <property type="entry name" value="alpha_hydroxyacid_oxid_FMN"/>
    <property type="match status" value="1"/>
</dbReference>
<dbReference type="SUPFAM" id="SSF51395">
    <property type="entry name" value="FMN-linked oxidoreductases"/>
    <property type="match status" value="1"/>
</dbReference>
<evidence type="ECO:0000256" key="2">
    <source>
        <dbReference type="ARBA" id="ARBA00022630"/>
    </source>
</evidence>
<comment type="similarity">
    <text evidence="5">Belongs to the FMN-dependent alpha-hydroxy acid dehydrogenase family.</text>
</comment>
<gene>
    <name evidence="9" type="ORF">ECRASSUSDP1_LOCUS11463</name>
</gene>
<feature type="binding site" evidence="7">
    <location>
        <position position="120"/>
    </location>
    <ligand>
        <name>FMN</name>
        <dbReference type="ChEBI" id="CHEBI:58210"/>
    </ligand>
</feature>
<dbReference type="PANTHER" id="PTHR10578:SF107">
    <property type="entry name" value="2-HYDROXYACID OXIDASE 1"/>
    <property type="match status" value="1"/>
</dbReference>
<dbReference type="PANTHER" id="PTHR10578">
    <property type="entry name" value="S -2-HYDROXY-ACID OXIDASE-RELATED"/>
    <property type="match status" value="1"/>
</dbReference>
<keyword evidence="4" id="KW-0560">Oxidoreductase</keyword>
<dbReference type="InterPro" id="IPR037396">
    <property type="entry name" value="FMN_HAD"/>
</dbReference>
<feature type="binding site" evidence="7">
    <location>
        <begin position="301"/>
        <end position="302"/>
    </location>
    <ligand>
        <name>FMN</name>
        <dbReference type="ChEBI" id="CHEBI:58210"/>
    </ligand>
</feature>
<feature type="binding site" evidence="7">
    <location>
        <begin position="278"/>
        <end position="282"/>
    </location>
    <ligand>
        <name>FMN</name>
        <dbReference type="ChEBI" id="CHEBI:58210"/>
    </ligand>
</feature>
<evidence type="ECO:0000256" key="4">
    <source>
        <dbReference type="ARBA" id="ARBA00023002"/>
    </source>
</evidence>
<feature type="binding site" evidence="7">
    <location>
        <position position="245"/>
    </location>
    <ligand>
        <name>FMN</name>
        <dbReference type="ChEBI" id="CHEBI:58210"/>
    </ligand>
</feature>
<evidence type="ECO:0000313" key="10">
    <source>
        <dbReference type="Proteomes" id="UP001295684"/>
    </source>
</evidence>
<feature type="domain" description="FMN hydroxy acid dehydrogenase" evidence="8">
    <location>
        <begin position="1"/>
        <end position="352"/>
    </location>
</feature>
<dbReference type="EMBL" id="CAMPGE010011321">
    <property type="protein sequence ID" value="CAI2370155.1"/>
    <property type="molecule type" value="Genomic_DNA"/>
</dbReference>
<dbReference type="PROSITE" id="PS51349">
    <property type="entry name" value="FMN_HYDROXY_ACID_DH_2"/>
    <property type="match status" value="1"/>
</dbReference>
<feature type="binding site" evidence="7">
    <location>
        <position position="250"/>
    </location>
    <ligand>
        <name>glyoxylate</name>
        <dbReference type="ChEBI" id="CHEBI:36655"/>
    </ligand>
</feature>
<dbReference type="PROSITE" id="PS00557">
    <property type="entry name" value="FMN_HYDROXY_ACID_DH_1"/>
    <property type="match status" value="1"/>
</dbReference>
<dbReference type="InterPro" id="IPR000262">
    <property type="entry name" value="FMN-dep_DH"/>
</dbReference>
<feature type="binding site" evidence="7">
    <location>
        <position position="122"/>
    </location>
    <ligand>
        <name>glyoxylate</name>
        <dbReference type="ChEBI" id="CHEBI:36655"/>
    </ligand>
</feature>
<evidence type="ECO:0000256" key="1">
    <source>
        <dbReference type="ARBA" id="ARBA00001917"/>
    </source>
</evidence>
<dbReference type="Pfam" id="PF01070">
    <property type="entry name" value="FMN_dh"/>
    <property type="match status" value="1"/>
</dbReference>
<dbReference type="PIRSF" id="PIRSF000138">
    <property type="entry name" value="Al-hdrx_acd_dh"/>
    <property type="match status" value="1"/>
</dbReference>
<feature type="binding site" evidence="7">
    <location>
        <position position="15"/>
    </location>
    <ligand>
        <name>glyoxylate</name>
        <dbReference type="ChEBI" id="CHEBI:36655"/>
    </ligand>
</feature>
<dbReference type="GO" id="GO:0016491">
    <property type="term" value="F:oxidoreductase activity"/>
    <property type="evidence" value="ECO:0007669"/>
    <property type="project" value="UniProtKB-KW"/>
</dbReference>
<feature type="binding site" evidence="7">
    <location>
        <position position="223"/>
    </location>
    <ligand>
        <name>FMN</name>
        <dbReference type="ChEBI" id="CHEBI:58210"/>
    </ligand>
</feature>
<feature type="binding site" evidence="7">
    <location>
        <position position="148"/>
    </location>
    <ligand>
        <name>FMN</name>
        <dbReference type="ChEBI" id="CHEBI:58210"/>
    </ligand>
</feature>
<evidence type="ECO:0000256" key="3">
    <source>
        <dbReference type="ARBA" id="ARBA00022643"/>
    </source>
</evidence>
<feature type="active site" description="Proton acceptor" evidence="6">
    <location>
        <position position="247"/>
    </location>
</feature>
<dbReference type="GO" id="GO:0005737">
    <property type="term" value="C:cytoplasm"/>
    <property type="evidence" value="ECO:0007669"/>
    <property type="project" value="UniProtKB-ARBA"/>
</dbReference>
<evidence type="ECO:0000259" key="8">
    <source>
        <dbReference type="PROSITE" id="PS51349"/>
    </source>
</evidence>
<accession>A0AAD1US51</accession>
<evidence type="ECO:0000256" key="6">
    <source>
        <dbReference type="PIRSR" id="PIRSR000138-1"/>
    </source>
</evidence>
<proteinExistence type="inferred from homology"/>
<dbReference type="GO" id="GO:0010181">
    <property type="term" value="F:FMN binding"/>
    <property type="evidence" value="ECO:0007669"/>
    <property type="project" value="InterPro"/>
</dbReference>
<organism evidence="9 10">
    <name type="scientific">Euplotes crassus</name>
    <dbReference type="NCBI Taxonomy" id="5936"/>
    <lineage>
        <taxon>Eukaryota</taxon>
        <taxon>Sar</taxon>
        <taxon>Alveolata</taxon>
        <taxon>Ciliophora</taxon>
        <taxon>Intramacronucleata</taxon>
        <taxon>Spirotrichea</taxon>
        <taxon>Hypotrichia</taxon>
        <taxon>Euplotida</taxon>
        <taxon>Euplotidae</taxon>
        <taxon>Moneuplotes</taxon>
    </lineage>
</organism>
<name>A0AAD1US51_EUPCR</name>